<name>A0A511YUH6_9CELL</name>
<evidence type="ECO:0000259" key="4">
    <source>
        <dbReference type="PROSITE" id="PS51462"/>
    </source>
</evidence>
<organism evidence="5 6">
    <name type="scientific">Actinotalea fermentans</name>
    <dbReference type="NCBI Taxonomy" id="43671"/>
    <lineage>
        <taxon>Bacteria</taxon>
        <taxon>Bacillati</taxon>
        <taxon>Actinomycetota</taxon>
        <taxon>Actinomycetes</taxon>
        <taxon>Micrococcales</taxon>
        <taxon>Cellulomonadaceae</taxon>
        <taxon>Actinotalea</taxon>
    </lineage>
</organism>
<evidence type="ECO:0000256" key="1">
    <source>
        <dbReference type="ARBA" id="ARBA00001946"/>
    </source>
</evidence>
<dbReference type="EMBL" id="BJYK01000001">
    <property type="protein sequence ID" value="GEN78816.1"/>
    <property type="molecule type" value="Genomic_DNA"/>
</dbReference>
<gene>
    <name evidence="5" type="ORF">AFE02nite_05500</name>
</gene>
<dbReference type="InterPro" id="IPR020084">
    <property type="entry name" value="NUDIX_hydrolase_CS"/>
</dbReference>
<dbReference type="AlphaFoldDB" id="A0A511YUH6"/>
<feature type="domain" description="Nudix hydrolase" evidence="4">
    <location>
        <begin position="33"/>
        <end position="176"/>
    </location>
</feature>
<dbReference type="Pfam" id="PF00293">
    <property type="entry name" value="NUDIX"/>
    <property type="match status" value="1"/>
</dbReference>
<dbReference type="CDD" id="cd04685">
    <property type="entry name" value="NUDIX_Hydrolase"/>
    <property type="match status" value="1"/>
</dbReference>
<protein>
    <recommendedName>
        <fullName evidence="4">Nudix hydrolase domain-containing protein</fullName>
    </recommendedName>
</protein>
<reference evidence="5 6" key="1">
    <citation type="submission" date="2019-07" db="EMBL/GenBank/DDBJ databases">
        <title>Whole genome shotgun sequence of Actinotalea fermentans NBRC 105374.</title>
        <authorList>
            <person name="Hosoyama A."/>
            <person name="Uohara A."/>
            <person name="Ohji S."/>
            <person name="Ichikawa N."/>
        </authorList>
    </citation>
    <scope>NUCLEOTIDE SEQUENCE [LARGE SCALE GENOMIC DNA]</scope>
    <source>
        <strain evidence="5 6">NBRC 105374</strain>
    </source>
</reference>
<evidence type="ECO:0000256" key="2">
    <source>
        <dbReference type="ARBA" id="ARBA00022801"/>
    </source>
</evidence>
<dbReference type="Gene3D" id="3.90.79.10">
    <property type="entry name" value="Nucleoside Triphosphate Pyrophosphohydrolase"/>
    <property type="match status" value="1"/>
</dbReference>
<dbReference type="PROSITE" id="PS00893">
    <property type="entry name" value="NUDIX_BOX"/>
    <property type="match status" value="1"/>
</dbReference>
<accession>A0A511YUH6</accession>
<dbReference type="SUPFAM" id="SSF55811">
    <property type="entry name" value="Nudix"/>
    <property type="match status" value="1"/>
</dbReference>
<evidence type="ECO:0000313" key="6">
    <source>
        <dbReference type="Proteomes" id="UP000321484"/>
    </source>
</evidence>
<dbReference type="InterPro" id="IPR015797">
    <property type="entry name" value="NUDIX_hydrolase-like_dom_sf"/>
</dbReference>
<dbReference type="Proteomes" id="UP000321484">
    <property type="component" value="Unassembled WGS sequence"/>
</dbReference>
<evidence type="ECO:0000313" key="5">
    <source>
        <dbReference type="EMBL" id="GEN78816.1"/>
    </source>
</evidence>
<comment type="caution">
    <text evidence="5">The sequence shown here is derived from an EMBL/GenBank/DDBJ whole genome shotgun (WGS) entry which is preliminary data.</text>
</comment>
<sequence>MTSRVPRKAAPGPAAVRVTQLGPDWVEGPDGVPFRRGARLVLLDAAGRVLMVRGHDVDNPSRSWWFTVGGGIDPGETGVAAAVRELREETGFVVDPADVVGPVARRRAVFDFAARTVRQDEEFFLARLPEPGPIRTDGWTDVERAFMDEVRWWDLDALEAVAEEVFPADFVPLVRELLTGWDGVVRALPDEGLVG</sequence>
<evidence type="ECO:0000256" key="3">
    <source>
        <dbReference type="ARBA" id="ARBA00022842"/>
    </source>
</evidence>
<keyword evidence="6" id="KW-1185">Reference proteome</keyword>
<proteinExistence type="predicted"/>
<keyword evidence="2" id="KW-0378">Hydrolase</keyword>
<keyword evidence="3" id="KW-0460">Magnesium</keyword>
<dbReference type="PANTHER" id="PTHR43046">
    <property type="entry name" value="GDP-MANNOSE MANNOSYL HYDROLASE"/>
    <property type="match status" value="1"/>
</dbReference>
<dbReference type="PANTHER" id="PTHR43046:SF12">
    <property type="entry name" value="GDP-MANNOSE MANNOSYL HYDROLASE"/>
    <property type="match status" value="1"/>
</dbReference>
<dbReference type="InterPro" id="IPR000086">
    <property type="entry name" value="NUDIX_hydrolase_dom"/>
</dbReference>
<comment type="cofactor">
    <cofactor evidence="1">
        <name>Mg(2+)</name>
        <dbReference type="ChEBI" id="CHEBI:18420"/>
    </cofactor>
</comment>
<dbReference type="PROSITE" id="PS51462">
    <property type="entry name" value="NUDIX"/>
    <property type="match status" value="1"/>
</dbReference>
<dbReference type="GO" id="GO:0016787">
    <property type="term" value="F:hydrolase activity"/>
    <property type="evidence" value="ECO:0007669"/>
    <property type="project" value="UniProtKB-KW"/>
</dbReference>